<reference evidence="3" key="1">
    <citation type="submission" date="2017-02" db="UniProtKB">
        <authorList>
            <consortium name="WormBaseParasite"/>
        </authorList>
    </citation>
    <scope>IDENTIFICATION</scope>
</reference>
<gene>
    <name evidence="1" type="ORF">NBR_LOCUS8869</name>
</gene>
<name>A0A0N4Y049_NIPBR</name>
<keyword evidence="2" id="KW-1185">Reference proteome</keyword>
<evidence type="ECO:0000313" key="2">
    <source>
        <dbReference type="Proteomes" id="UP000271162"/>
    </source>
</evidence>
<organism evidence="3">
    <name type="scientific">Nippostrongylus brasiliensis</name>
    <name type="common">Rat hookworm</name>
    <dbReference type="NCBI Taxonomy" id="27835"/>
    <lineage>
        <taxon>Eukaryota</taxon>
        <taxon>Metazoa</taxon>
        <taxon>Ecdysozoa</taxon>
        <taxon>Nematoda</taxon>
        <taxon>Chromadorea</taxon>
        <taxon>Rhabditida</taxon>
        <taxon>Rhabditina</taxon>
        <taxon>Rhabditomorpha</taxon>
        <taxon>Strongyloidea</taxon>
        <taxon>Heligmosomidae</taxon>
        <taxon>Nippostrongylus</taxon>
    </lineage>
</organism>
<accession>A0A0N4Y049</accession>
<dbReference type="AlphaFoldDB" id="A0A0N4Y049"/>
<protein>
    <submittedName>
        <fullName evidence="3">TIL domain-containing protein</fullName>
    </submittedName>
</protein>
<sequence length="107" mass="11361">MQNVLSVQQHLRAQRNELLSGSGLSSEWSNTDSAAVCNLFCIRGLKCVVAVPANCTECAPVAKCVPQECNTECILPCPFNNTCVLTATDCCPVPGCRPNTPSTSNQS</sequence>
<dbReference type="WBParaSite" id="NBR_0000886801-mRNA-1">
    <property type="protein sequence ID" value="NBR_0000886801-mRNA-1"/>
    <property type="gene ID" value="NBR_0000886801"/>
</dbReference>
<reference evidence="1 2" key="2">
    <citation type="submission" date="2018-11" db="EMBL/GenBank/DDBJ databases">
        <authorList>
            <consortium name="Pathogen Informatics"/>
        </authorList>
    </citation>
    <scope>NUCLEOTIDE SEQUENCE [LARGE SCALE GENOMIC DNA]</scope>
</reference>
<dbReference type="Proteomes" id="UP000271162">
    <property type="component" value="Unassembled WGS sequence"/>
</dbReference>
<proteinExistence type="predicted"/>
<evidence type="ECO:0000313" key="1">
    <source>
        <dbReference type="EMBL" id="VDL72458.1"/>
    </source>
</evidence>
<dbReference type="EMBL" id="UYSL01020061">
    <property type="protein sequence ID" value="VDL72458.1"/>
    <property type="molecule type" value="Genomic_DNA"/>
</dbReference>
<evidence type="ECO:0000313" key="3">
    <source>
        <dbReference type="WBParaSite" id="NBR_0000886801-mRNA-1"/>
    </source>
</evidence>